<dbReference type="Proteomes" id="UP001206895">
    <property type="component" value="Unassembled WGS sequence"/>
</dbReference>
<keyword evidence="1" id="KW-0472">Membrane</keyword>
<keyword evidence="3" id="KW-1185">Reference proteome</keyword>
<dbReference type="RefSeq" id="WP_253663005.1">
    <property type="nucleotide sequence ID" value="NZ_BAAAJQ010000003.1"/>
</dbReference>
<comment type="caution">
    <text evidence="2">The sequence shown here is derived from an EMBL/GenBank/DDBJ whole genome shotgun (WGS) entry which is preliminary data.</text>
</comment>
<evidence type="ECO:0000313" key="2">
    <source>
        <dbReference type="EMBL" id="MCP2178041.1"/>
    </source>
</evidence>
<feature type="transmembrane region" description="Helical" evidence="1">
    <location>
        <begin position="9"/>
        <end position="32"/>
    </location>
</feature>
<evidence type="ECO:0000256" key="1">
    <source>
        <dbReference type="SAM" id="Phobius"/>
    </source>
</evidence>
<organism evidence="2 3">
    <name type="scientific">Williamsia maris</name>
    <dbReference type="NCBI Taxonomy" id="72806"/>
    <lineage>
        <taxon>Bacteria</taxon>
        <taxon>Bacillati</taxon>
        <taxon>Actinomycetota</taxon>
        <taxon>Actinomycetes</taxon>
        <taxon>Mycobacteriales</taxon>
        <taxon>Nocardiaceae</taxon>
        <taxon>Williamsia</taxon>
    </lineage>
</organism>
<reference evidence="2 3" key="1">
    <citation type="submission" date="2022-06" db="EMBL/GenBank/DDBJ databases">
        <title>Genomic Encyclopedia of Archaeal and Bacterial Type Strains, Phase II (KMG-II): from individual species to whole genera.</title>
        <authorList>
            <person name="Goeker M."/>
        </authorList>
    </citation>
    <scope>NUCLEOTIDE SEQUENCE [LARGE SCALE GENOMIC DNA]</scope>
    <source>
        <strain evidence="2 3">DSM 44693</strain>
    </source>
</reference>
<keyword evidence="1" id="KW-1133">Transmembrane helix</keyword>
<name>A0ABT1HJC1_9NOCA</name>
<protein>
    <submittedName>
        <fullName evidence="2">Uncharacterized protein</fullName>
    </submittedName>
</protein>
<accession>A0ABT1HJC1</accession>
<evidence type="ECO:0000313" key="3">
    <source>
        <dbReference type="Proteomes" id="UP001206895"/>
    </source>
</evidence>
<gene>
    <name evidence="2" type="ORF">LX13_003882</name>
</gene>
<sequence length="46" mass="4921">MFAHFTDPIVLTGLGMVVAGGLLHASMLSLIANSHPAVPAEHRRQR</sequence>
<dbReference type="EMBL" id="JAMTCJ010000004">
    <property type="protein sequence ID" value="MCP2178041.1"/>
    <property type="molecule type" value="Genomic_DNA"/>
</dbReference>
<keyword evidence="1" id="KW-0812">Transmembrane</keyword>
<proteinExistence type="predicted"/>